<keyword evidence="2" id="KW-0813">Transport</keyword>
<reference evidence="10" key="1">
    <citation type="submission" date="2018-06" db="EMBL/GenBank/DDBJ databases">
        <authorList>
            <person name="Zhirakovskaya E."/>
        </authorList>
    </citation>
    <scope>NUCLEOTIDE SEQUENCE</scope>
</reference>
<evidence type="ECO:0000256" key="2">
    <source>
        <dbReference type="ARBA" id="ARBA00022448"/>
    </source>
</evidence>
<evidence type="ECO:0000256" key="4">
    <source>
        <dbReference type="ARBA" id="ARBA00022519"/>
    </source>
</evidence>
<evidence type="ECO:0000256" key="7">
    <source>
        <dbReference type="ARBA" id="ARBA00022989"/>
    </source>
</evidence>
<comment type="subcellular location">
    <subcellularLocation>
        <location evidence="1">Membrane</location>
        <topology evidence="1">Multi-pass membrane protein</topology>
    </subcellularLocation>
</comment>
<feature type="transmembrane region" description="Helical" evidence="9">
    <location>
        <begin position="26"/>
        <end position="46"/>
    </location>
</feature>
<accession>A0A3B0WWJ1</accession>
<evidence type="ECO:0000256" key="6">
    <source>
        <dbReference type="ARBA" id="ARBA00022692"/>
    </source>
</evidence>
<dbReference type="Pfam" id="PF07264">
    <property type="entry name" value="EI24"/>
    <property type="match status" value="1"/>
</dbReference>
<dbReference type="NCBIfam" id="NF003433">
    <property type="entry name" value="PRK04949.1"/>
    <property type="match status" value="1"/>
</dbReference>
<organism evidence="10">
    <name type="scientific">hydrothermal vent metagenome</name>
    <dbReference type="NCBI Taxonomy" id="652676"/>
    <lineage>
        <taxon>unclassified sequences</taxon>
        <taxon>metagenomes</taxon>
        <taxon>ecological metagenomes</taxon>
    </lineage>
</organism>
<dbReference type="GO" id="GO:0019344">
    <property type="term" value="P:cysteine biosynthetic process"/>
    <property type="evidence" value="ECO:0007669"/>
    <property type="project" value="TreeGrafter"/>
</dbReference>
<dbReference type="PANTHER" id="PTHR37468">
    <property type="entry name" value="SULFATE TRANSPORTER CYSZ"/>
    <property type="match status" value="1"/>
</dbReference>
<feature type="transmembrane region" description="Helical" evidence="9">
    <location>
        <begin position="201"/>
        <end position="221"/>
    </location>
</feature>
<dbReference type="InterPro" id="IPR050480">
    <property type="entry name" value="CysZ-like"/>
</dbReference>
<keyword evidence="4" id="KW-0997">Cell inner membrane</keyword>
<dbReference type="PANTHER" id="PTHR37468:SF1">
    <property type="entry name" value="SULFATE TRANSPORTER CYSZ"/>
    <property type="match status" value="1"/>
</dbReference>
<keyword evidence="3" id="KW-1003">Cell membrane</keyword>
<evidence type="ECO:0000256" key="1">
    <source>
        <dbReference type="ARBA" id="ARBA00004141"/>
    </source>
</evidence>
<dbReference type="GO" id="GO:0009675">
    <property type="term" value="F:high-affinity sulfate:proton symporter activity"/>
    <property type="evidence" value="ECO:0007669"/>
    <property type="project" value="TreeGrafter"/>
</dbReference>
<keyword evidence="8 9" id="KW-0472">Membrane</keyword>
<evidence type="ECO:0000256" key="8">
    <source>
        <dbReference type="ARBA" id="ARBA00023136"/>
    </source>
</evidence>
<evidence type="ECO:0000256" key="5">
    <source>
        <dbReference type="ARBA" id="ARBA00022605"/>
    </source>
</evidence>
<feature type="transmembrane region" description="Helical" evidence="9">
    <location>
        <begin position="66"/>
        <end position="92"/>
    </location>
</feature>
<dbReference type="GO" id="GO:0000103">
    <property type="term" value="P:sulfate assimilation"/>
    <property type="evidence" value="ECO:0007669"/>
    <property type="project" value="TreeGrafter"/>
</dbReference>
<keyword evidence="5" id="KW-0028">Amino-acid biosynthesis</keyword>
<dbReference type="GO" id="GO:0005886">
    <property type="term" value="C:plasma membrane"/>
    <property type="evidence" value="ECO:0007669"/>
    <property type="project" value="TreeGrafter"/>
</dbReference>
<keyword evidence="7 9" id="KW-1133">Transmembrane helix</keyword>
<name>A0A3B0WWJ1_9ZZZZ</name>
<proteinExistence type="predicted"/>
<dbReference type="EMBL" id="UOFE01000046">
    <property type="protein sequence ID" value="VAW55077.1"/>
    <property type="molecule type" value="Genomic_DNA"/>
</dbReference>
<gene>
    <name evidence="10" type="ORF">MNBD_GAMMA05-240</name>
</gene>
<evidence type="ECO:0000256" key="9">
    <source>
        <dbReference type="SAM" id="Phobius"/>
    </source>
</evidence>
<evidence type="ECO:0000313" key="10">
    <source>
        <dbReference type="EMBL" id="VAW55077.1"/>
    </source>
</evidence>
<protein>
    <submittedName>
        <fullName evidence="10">Sulfate transporter, CysZ-type</fullName>
    </submittedName>
</protein>
<sequence>MFSYIKGFLDCFSGFGLLFGPGIKRFVIIPFIINAGLFYLAIELLRNQLDTWLEQLLPGWLSWLEWLILPLFWIAILLIVFYTFTVIANLVAAPFNSLLSARIEARLTGKKPEDINSDGFFKLMARTTKSEIQKILYAIKWFIPLLIITVIPVINVVSPFLWILFAAWFFALEYNDYPLANRGHFFEDVQTYNRKNRMRSLGLGTAVFIMTSIPVVNFFAMPVAVAGATKLTTKIEEKNKGIS</sequence>
<dbReference type="InterPro" id="IPR059112">
    <property type="entry name" value="CysZ/EI24"/>
</dbReference>
<dbReference type="AlphaFoldDB" id="A0A3B0WWJ1"/>
<evidence type="ECO:0000256" key="3">
    <source>
        <dbReference type="ARBA" id="ARBA00022475"/>
    </source>
</evidence>
<feature type="transmembrane region" description="Helical" evidence="9">
    <location>
        <begin position="135"/>
        <end position="154"/>
    </location>
</feature>
<keyword evidence="6 9" id="KW-0812">Transmembrane</keyword>